<accession>A0A8S5UGT1</accession>
<reference evidence="1" key="1">
    <citation type="journal article" date="2021" name="Proc. Natl. Acad. Sci. U.S.A.">
        <title>A Catalog of Tens of Thousands of Viruses from Human Metagenomes Reveals Hidden Associations with Chronic Diseases.</title>
        <authorList>
            <person name="Tisza M.J."/>
            <person name="Buck C.B."/>
        </authorList>
    </citation>
    <scope>NUCLEOTIDE SEQUENCE</scope>
    <source>
        <strain evidence="1">Ctshb19</strain>
    </source>
</reference>
<organism evidence="1">
    <name type="scientific">Myoviridae sp. ctshb19</name>
    <dbReference type="NCBI Taxonomy" id="2825194"/>
    <lineage>
        <taxon>Viruses</taxon>
        <taxon>Duplodnaviria</taxon>
        <taxon>Heunggongvirae</taxon>
        <taxon>Uroviricota</taxon>
        <taxon>Caudoviricetes</taxon>
    </lineage>
</organism>
<proteinExistence type="predicted"/>
<evidence type="ECO:0000313" key="1">
    <source>
        <dbReference type="EMBL" id="DAF93644.1"/>
    </source>
</evidence>
<sequence length="94" mass="11051">MKTFKEQGVSVVAFIEHWVYIGQRHGWRFAGIIPREVSDVADPIKESKRLCNMWRTEQDRYKLRDREPFGIETKEQLGFLSLGQLADIVRKVNT</sequence>
<dbReference type="EMBL" id="BK016086">
    <property type="protein sequence ID" value="DAF93644.1"/>
    <property type="molecule type" value="Genomic_DNA"/>
</dbReference>
<protein>
    <submittedName>
        <fullName evidence="1">Uncharacterized protein</fullName>
    </submittedName>
</protein>
<name>A0A8S5UGT1_9CAUD</name>